<dbReference type="STRING" id="235985.SAMN05414137_13831"/>
<keyword evidence="1" id="KW-1133">Transmembrane helix</keyword>
<reference evidence="3" key="1">
    <citation type="submission" date="2016-10" db="EMBL/GenBank/DDBJ databases">
        <authorList>
            <person name="Varghese N."/>
        </authorList>
    </citation>
    <scope>NUCLEOTIDE SEQUENCE [LARGE SCALE GENOMIC DNA]</scope>
    <source>
        <strain evidence="3">DSM 45096 / BCRC 16803 / CGMCC 4.1857 / CIP 109030 / JCM 12277 / KCTC 19219 / NBRC 100920 / 33214</strain>
    </source>
</reference>
<feature type="transmembrane region" description="Helical" evidence="1">
    <location>
        <begin position="47"/>
        <end position="74"/>
    </location>
</feature>
<protein>
    <submittedName>
        <fullName evidence="2">Predicted metal-binding integral membrane protein</fullName>
    </submittedName>
</protein>
<dbReference type="EMBL" id="FOAZ01000038">
    <property type="protein sequence ID" value="SEM62364.1"/>
    <property type="molecule type" value="Genomic_DNA"/>
</dbReference>
<dbReference type="Pfam" id="PF09948">
    <property type="entry name" value="PpoB2"/>
    <property type="match status" value="1"/>
</dbReference>
<evidence type="ECO:0000313" key="3">
    <source>
        <dbReference type="Proteomes" id="UP000183015"/>
    </source>
</evidence>
<feature type="transmembrane region" description="Helical" evidence="1">
    <location>
        <begin position="188"/>
        <end position="214"/>
    </location>
</feature>
<evidence type="ECO:0000313" key="2">
    <source>
        <dbReference type="EMBL" id="SEM62364.1"/>
    </source>
</evidence>
<keyword evidence="1" id="KW-0812">Transmembrane</keyword>
<dbReference type="AlphaFoldDB" id="A0A1H7ZXA4"/>
<keyword evidence="3" id="KW-1185">Reference proteome</keyword>
<sequence length="257" mass="27111">MSPTSVRRAVAPASWAALLAAAALAWILTVRSASGMAAGPGTMGRDLWGFLALWGLMMAAMMLPSVAPVVSLYLRTLRSQARGWRRAGRSTGLVIGYLCAWEAFGLAAFAAAWAGGELAARAPNAAPWVGAVVLAGAGLYQLAPLKDRCLRHCRSPLGFLLHFGTYSGRLRDLRVGLYHGGYCVGCCWGLMVVLIVVGVMNLAWMAGLAVVVFLEKTWRHGKVFSLVAGVALIGFACFVPGHPGLVPGLHLPPAMPM</sequence>
<dbReference type="InterPro" id="IPR018688">
    <property type="entry name" value="PpoB2-like"/>
</dbReference>
<feature type="transmembrane region" description="Helical" evidence="1">
    <location>
        <begin position="94"/>
        <end position="113"/>
    </location>
</feature>
<dbReference type="OrthoDB" id="164118at2"/>
<proteinExistence type="predicted"/>
<name>A0A1H7ZXA4_STRJI</name>
<dbReference type="Proteomes" id="UP000183015">
    <property type="component" value="Unassembled WGS sequence"/>
</dbReference>
<dbReference type="RefSeq" id="WP_042443405.1">
    <property type="nucleotide sequence ID" value="NZ_BBPN01000004.1"/>
</dbReference>
<dbReference type="eggNOG" id="COG5486">
    <property type="taxonomic scope" value="Bacteria"/>
</dbReference>
<accession>A0A1H7ZXA4</accession>
<evidence type="ECO:0000256" key="1">
    <source>
        <dbReference type="SAM" id="Phobius"/>
    </source>
</evidence>
<feature type="transmembrane region" description="Helical" evidence="1">
    <location>
        <begin position="223"/>
        <end position="241"/>
    </location>
</feature>
<organism evidence="2 3">
    <name type="scientific">Streptacidiphilus jiangxiensis</name>
    <dbReference type="NCBI Taxonomy" id="235985"/>
    <lineage>
        <taxon>Bacteria</taxon>
        <taxon>Bacillati</taxon>
        <taxon>Actinomycetota</taxon>
        <taxon>Actinomycetes</taxon>
        <taxon>Kitasatosporales</taxon>
        <taxon>Streptomycetaceae</taxon>
        <taxon>Streptacidiphilus</taxon>
    </lineage>
</organism>
<keyword evidence="1" id="KW-0472">Membrane</keyword>
<gene>
    <name evidence="2" type="ORF">SAMN05414137_13831</name>
</gene>